<keyword evidence="1" id="KW-0732">Signal</keyword>
<accession>A0A4R7JHV9</accession>
<protein>
    <submittedName>
        <fullName evidence="2">Putative salt-induced outer membrane protein YdiY</fullName>
    </submittedName>
</protein>
<evidence type="ECO:0000256" key="1">
    <source>
        <dbReference type="SAM" id="SignalP"/>
    </source>
</evidence>
<feature type="signal peptide" evidence="1">
    <location>
        <begin position="1"/>
        <end position="23"/>
    </location>
</feature>
<evidence type="ECO:0000313" key="2">
    <source>
        <dbReference type="EMBL" id="TDT37064.1"/>
    </source>
</evidence>
<dbReference type="Pfam" id="PF04338">
    <property type="entry name" value="DUF481"/>
    <property type="match status" value="1"/>
</dbReference>
<reference evidence="2 3" key="1">
    <citation type="submission" date="2019-03" db="EMBL/GenBank/DDBJ databases">
        <title>Genomic Encyclopedia of Type Strains, Phase IV (KMG-IV): sequencing the most valuable type-strain genomes for metagenomic binning, comparative biology and taxonomic classification.</title>
        <authorList>
            <person name="Goeker M."/>
        </authorList>
    </citation>
    <scope>NUCLEOTIDE SEQUENCE [LARGE SCALE GENOMIC DNA]</scope>
    <source>
        <strain evidence="2 3">DSM 15505</strain>
    </source>
</reference>
<feature type="chain" id="PRO_5020904448" evidence="1">
    <location>
        <begin position="24"/>
        <end position="243"/>
    </location>
</feature>
<proteinExistence type="predicted"/>
<evidence type="ECO:0000313" key="3">
    <source>
        <dbReference type="Proteomes" id="UP000295830"/>
    </source>
</evidence>
<dbReference type="Proteomes" id="UP000295830">
    <property type="component" value="Unassembled WGS sequence"/>
</dbReference>
<dbReference type="InterPro" id="IPR007433">
    <property type="entry name" value="DUF481"/>
</dbReference>
<comment type="caution">
    <text evidence="2">The sequence shown here is derived from an EMBL/GenBank/DDBJ whole genome shotgun (WGS) entry which is preliminary data.</text>
</comment>
<dbReference type="SUPFAM" id="SSF56935">
    <property type="entry name" value="Porins"/>
    <property type="match status" value="1"/>
</dbReference>
<dbReference type="RefSeq" id="WP_166646101.1">
    <property type="nucleotide sequence ID" value="NZ_SOAX01000008.1"/>
</dbReference>
<keyword evidence="3" id="KW-1185">Reference proteome</keyword>
<organism evidence="2 3">
    <name type="scientific">Halospina denitrificans</name>
    <dbReference type="NCBI Taxonomy" id="332522"/>
    <lineage>
        <taxon>Bacteria</taxon>
        <taxon>Pseudomonadati</taxon>
        <taxon>Pseudomonadota</taxon>
        <taxon>Gammaproteobacteria</taxon>
        <taxon>Halospina</taxon>
    </lineage>
</organism>
<name>A0A4R7JHV9_9GAMM</name>
<gene>
    <name evidence="2" type="ORF">DES49_3016</name>
</gene>
<sequence>MVKRIRALAGALLMMGMTLPAVAQEGWSGDVEGGLVTTSGNTDETSISGEADITRDWMDWRQNVLLQSRYTEQNDERSAERYTASTQLDYKFNPNDFVFIRARYDNDDFSGYQFQASTTAGYGRRIWEQGGSHFDTSVGAGYRYSKFEQRDPEQGSKREEPIARLAVDFLYELSETAKFREELESEIGVDEGDSVSRSVTSLQANINSSVAMRFSYTVEHDSNPPSDSKNTDTISAVTVLYNF</sequence>
<dbReference type="AlphaFoldDB" id="A0A4R7JHV9"/>
<dbReference type="EMBL" id="SOAX01000008">
    <property type="protein sequence ID" value="TDT37064.1"/>
    <property type="molecule type" value="Genomic_DNA"/>
</dbReference>